<evidence type="ECO:0000313" key="1">
    <source>
        <dbReference type="EMBL" id="SEM50069.1"/>
    </source>
</evidence>
<evidence type="ECO:0000313" key="2">
    <source>
        <dbReference type="Proteomes" id="UP000198744"/>
    </source>
</evidence>
<dbReference type="STRING" id="43775.SAMN04489760_11855"/>
<reference evidence="1 2" key="1">
    <citation type="submission" date="2016-10" db="EMBL/GenBank/DDBJ databases">
        <authorList>
            <person name="de Groot N.N."/>
        </authorList>
    </citation>
    <scope>NUCLEOTIDE SEQUENCE [LARGE SCALE GENOMIC DNA]</scope>
    <source>
        <strain evidence="1 2">DSM 8423</strain>
    </source>
</reference>
<accession>A0A1H7YXZ9</accession>
<organism evidence="1 2">
    <name type="scientific">Syntrophus gentianae</name>
    <dbReference type="NCBI Taxonomy" id="43775"/>
    <lineage>
        <taxon>Bacteria</taxon>
        <taxon>Pseudomonadati</taxon>
        <taxon>Thermodesulfobacteriota</taxon>
        <taxon>Syntrophia</taxon>
        <taxon>Syntrophales</taxon>
        <taxon>Syntrophaceae</taxon>
        <taxon>Syntrophus</taxon>
    </lineage>
</organism>
<dbReference type="EMBL" id="FOBS01000018">
    <property type="protein sequence ID" value="SEM50069.1"/>
    <property type="molecule type" value="Genomic_DNA"/>
</dbReference>
<sequence length="59" mass="6525">MLLDMGNSVPVRWIYLSNGPLKKEPVPMDSELKNIPVGDSHGEEILSLHNHIEMGEAKG</sequence>
<name>A0A1H7YXZ9_9BACT</name>
<dbReference type="AlphaFoldDB" id="A0A1H7YXZ9"/>
<proteinExistence type="predicted"/>
<protein>
    <submittedName>
        <fullName evidence="1">Uncharacterized protein</fullName>
    </submittedName>
</protein>
<gene>
    <name evidence="1" type="ORF">SAMN04489760_11855</name>
</gene>
<keyword evidence="2" id="KW-1185">Reference proteome</keyword>
<dbReference type="Proteomes" id="UP000198744">
    <property type="component" value="Unassembled WGS sequence"/>
</dbReference>